<accession>A0A7L3SAZ5</accession>
<evidence type="ECO:0000256" key="2">
    <source>
        <dbReference type="ARBA" id="ARBA00022723"/>
    </source>
</evidence>
<dbReference type="Gene3D" id="3.30.160.60">
    <property type="entry name" value="Classic Zinc Finger"/>
    <property type="match status" value="2"/>
</dbReference>
<dbReference type="GO" id="GO:0005634">
    <property type="term" value="C:nucleus"/>
    <property type="evidence" value="ECO:0007669"/>
    <property type="project" value="UniProtKB-SubCell"/>
</dbReference>
<keyword evidence="7" id="KW-0238">DNA-binding</keyword>
<evidence type="ECO:0000313" key="12">
    <source>
        <dbReference type="EMBL" id="NXV25306.1"/>
    </source>
</evidence>
<evidence type="ECO:0000256" key="6">
    <source>
        <dbReference type="ARBA" id="ARBA00023015"/>
    </source>
</evidence>
<feature type="domain" description="C2H2-type" evidence="11">
    <location>
        <begin position="21"/>
        <end position="48"/>
    </location>
</feature>
<comment type="caution">
    <text evidence="12">The sequence shown here is derived from an EMBL/GenBank/DDBJ whole genome shotgun (WGS) entry which is preliminary data.</text>
</comment>
<comment type="subcellular location">
    <subcellularLocation>
        <location evidence="1">Nucleus</location>
    </subcellularLocation>
</comment>
<proteinExistence type="predicted"/>
<keyword evidence="13" id="KW-1185">Reference proteome</keyword>
<dbReference type="InterPro" id="IPR050717">
    <property type="entry name" value="C2H2-ZF_Transcription_Reg"/>
</dbReference>
<keyword evidence="2" id="KW-0479">Metal-binding</keyword>
<protein>
    <submittedName>
        <fullName evidence="12">ZG7 protein</fullName>
    </submittedName>
</protein>
<evidence type="ECO:0000256" key="5">
    <source>
        <dbReference type="ARBA" id="ARBA00022833"/>
    </source>
</evidence>
<dbReference type="PROSITE" id="PS00028">
    <property type="entry name" value="ZINC_FINGER_C2H2_1"/>
    <property type="match status" value="1"/>
</dbReference>
<evidence type="ECO:0000256" key="7">
    <source>
        <dbReference type="ARBA" id="ARBA00023125"/>
    </source>
</evidence>
<evidence type="ECO:0000256" key="10">
    <source>
        <dbReference type="PROSITE-ProRule" id="PRU00042"/>
    </source>
</evidence>
<keyword evidence="6" id="KW-0805">Transcription regulation</keyword>
<reference evidence="12 13" key="1">
    <citation type="submission" date="2019-09" db="EMBL/GenBank/DDBJ databases">
        <title>Bird 10,000 Genomes (B10K) Project - Family phase.</title>
        <authorList>
            <person name="Zhang G."/>
        </authorList>
    </citation>
    <scope>NUCLEOTIDE SEQUENCE [LARGE SCALE GENOMIC DNA]</scope>
    <source>
        <strain evidence="12">OUT-0020</strain>
        <tissue evidence="12">Liver</tissue>
    </source>
</reference>
<dbReference type="Proteomes" id="UP000578766">
    <property type="component" value="Unassembled WGS sequence"/>
</dbReference>
<dbReference type="Pfam" id="PF00096">
    <property type="entry name" value="zf-C2H2"/>
    <property type="match status" value="1"/>
</dbReference>
<gene>
    <name evidence="12" type="primary">Zg7_1</name>
    <name evidence="12" type="ORF">CEPGRY_R00894</name>
</gene>
<evidence type="ECO:0000256" key="9">
    <source>
        <dbReference type="ARBA" id="ARBA00023242"/>
    </source>
</evidence>
<sequence length="56" mass="6157">QFQLKQNLVSHQEGHGGEKPFSCAECGKCFTQKHHLLSHQGIHTGEKPFACGSCGY</sequence>
<evidence type="ECO:0000259" key="11">
    <source>
        <dbReference type="PROSITE" id="PS50157"/>
    </source>
</evidence>
<feature type="non-terminal residue" evidence="12">
    <location>
        <position position="56"/>
    </location>
</feature>
<dbReference type="PROSITE" id="PS50157">
    <property type="entry name" value="ZINC_FINGER_C2H2_2"/>
    <property type="match status" value="1"/>
</dbReference>
<evidence type="ECO:0000256" key="8">
    <source>
        <dbReference type="ARBA" id="ARBA00023163"/>
    </source>
</evidence>
<dbReference type="GO" id="GO:0000981">
    <property type="term" value="F:DNA-binding transcription factor activity, RNA polymerase II-specific"/>
    <property type="evidence" value="ECO:0007669"/>
    <property type="project" value="TreeGrafter"/>
</dbReference>
<evidence type="ECO:0000313" key="13">
    <source>
        <dbReference type="Proteomes" id="UP000578766"/>
    </source>
</evidence>
<dbReference type="PANTHER" id="PTHR14196:SF12">
    <property type="entry name" value="ZINC FINGER PROTEIN 208-LIKE"/>
    <property type="match status" value="1"/>
</dbReference>
<keyword evidence="4 10" id="KW-0863">Zinc-finger</keyword>
<feature type="non-terminal residue" evidence="12">
    <location>
        <position position="1"/>
    </location>
</feature>
<dbReference type="PANTHER" id="PTHR14196">
    <property type="entry name" value="ODD-SKIPPED - RELATED"/>
    <property type="match status" value="1"/>
</dbReference>
<dbReference type="InterPro" id="IPR036236">
    <property type="entry name" value="Znf_C2H2_sf"/>
</dbReference>
<evidence type="ECO:0000256" key="4">
    <source>
        <dbReference type="ARBA" id="ARBA00022771"/>
    </source>
</evidence>
<dbReference type="EMBL" id="VZUD01049854">
    <property type="protein sequence ID" value="NXV25306.1"/>
    <property type="molecule type" value="Genomic_DNA"/>
</dbReference>
<dbReference type="FunFam" id="3.30.160.60:FF:002716">
    <property type="entry name" value="Zinc finger protein 212"/>
    <property type="match status" value="1"/>
</dbReference>
<dbReference type="GO" id="GO:0000977">
    <property type="term" value="F:RNA polymerase II transcription regulatory region sequence-specific DNA binding"/>
    <property type="evidence" value="ECO:0007669"/>
    <property type="project" value="TreeGrafter"/>
</dbReference>
<keyword evidence="5" id="KW-0862">Zinc</keyword>
<dbReference type="InterPro" id="IPR013087">
    <property type="entry name" value="Znf_C2H2_type"/>
</dbReference>
<dbReference type="GO" id="GO:0008270">
    <property type="term" value="F:zinc ion binding"/>
    <property type="evidence" value="ECO:0007669"/>
    <property type="project" value="UniProtKB-KW"/>
</dbReference>
<evidence type="ECO:0000256" key="3">
    <source>
        <dbReference type="ARBA" id="ARBA00022737"/>
    </source>
</evidence>
<keyword evidence="9" id="KW-0539">Nucleus</keyword>
<name>A0A7L3SAZ5_CEPGR</name>
<dbReference type="SUPFAM" id="SSF57667">
    <property type="entry name" value="beta-beta-alpha zinc fingers"/>
    <property type="match status" value="1"/>
</dbReference>
<organism evidence="12 13">
    <name type="scientific">Cepphus grylle</name>
    <name type="common">Black guillemot</name>
    <name type="synonym">Alca grylle</name>
    <dbReference type="NCBI Taxonomy" id="28697"/>
    <lineage>
        <taxon>Eukaryota</taxon>
        <taxon>Metazoa</taxon>
        <taxon>Chordata</taxon>
        <taxon>Craniata</taxon>
        <taxon>Vertebrata</taxon>
        <taxon>Euteleostomi</taxon>
        <taxon>Archelosauria</taxon>
        <taxon>Archosauria</taxon>
        <taxon>Dinosauria</taxon>
        <taxon>Saurischia</taxon>
        <taxon>Theropoda</taxon>
        <taxon>Coelurosauria</taxon>
        <taxon>Aves</taxon>
        <taxon>Neognathae</taxon>
        <taxon>Neoaves</taxon>
        <taxon>Charadriiformes</taxon>
        <taxon>Alcidae</taxon>
        <taxon>Cepphus</taxon>
    </lineage>
</organism>
<evidence type="ECO:0000256" key="1">
    <source>
        <dbReference type="ARBA" id="ARBA00004123"/>
    </source>
</evidence>
<keyword evidence="3" id="KW-0677">Repeat</keyword>
<dbReference type="AlphaFoldDB" id="A0A7L3SAZ5"/>
<keyword evidence="8" id="KW-0804">Transcription</keyword>